<feature type="domain" description="HTH araC/xylS-type" evidence="3">
    <location>
        <begin position="15"/>
        <end position="113"/>
    </location>
</feature>
<organism evidence="4 5">
    <name type="scientific">Flavisolibacter ginsenosidimutans</name>
    <dbReference type="NCBI Taxonomy" id="661481"/>
    <lineage>
        <taxon>Bacteria</taxon>
        <taxon>Pseudomonadati</taxon>
        <taxon>Bacteroidota</taxon>
        <taxon>Chitinophagia</taxon>
        <taxon>Chitinophagales</taxon>
        <taxon>Chitinophagaceae</taxon>
        <taxon>Flavisolibacter</taxon>
    </lineage>
</organism>
<dbReference type="InterPro" id="IPR018060">
    <property type="entry name" value="HTH_AraC"/>
</dbReference>
<dbReference type="AlphaFoldDB" id="A0A5B8UJ39"/>
<name>A0A5B8UJ39_9BACT</name>
<evidence type="ECO:0000313" key="5">
    <source>
        <dbReference type="Proteomes" id="UP000321204"/>
    </source>
</evidence>
<dbReference type="PANTHER" id="PTHR47893">
    <property type="entry name" value="REGULATORY PROTEIN PCHR"/>
    <property type="match status" value="1"/>
</dbReference>
<evidence type="ECO:0000259" key="3">
    <source>
        <dbReference type="PROSITE" id="PS01124"/>
    </source>
</evidence>
<dbReference type="InterPro" id="IPR009057">
    <property type="entry name" value="Homeodomain-like_sf"/>
</dbReference>
<dbReference type="SUPFAM" id="SSF46689">
    <property type="entry name" value="Homeodomain-like"/>
    <property type="match status" value="1"/>
</dbReference>
<sequence>MSYKTLTSDEKQRLFFTKTYLLNHLHRSFCLSDMARYAAMGLPRFNDGFLLLFGSLPMAYLHESRLQFGYFLLLHTDKPIKEIAGLCGYRHYKNFLTAFRKRFGVCPSSLRGAFFSAAQTVFIPFANPFDLEMGLKKTDL</sequence>
<dbReference type="GO" id="GO:0043565">
    <property type="term" value="F:sequence-specific DNA binding"/>
    <property type="evidence" value="ECO:0007669"/>
    <property type="project" value="InterPro"/>
</dbReference>
<keyword evidence="5" id="KW-1185">Reference proteome</keyword>
<dbReference type="Gene3D" id="1.10.10.60">
    <property type="entry name" value="Homeodomain-like"/>
    <property type="match status" value="1"/>
</dbReference>
<dbReference type="GO" id="GO:0003700">
    <property type="term" value="F:DNA-binding transcription factor activity"/>
    <property type="evidence" value="ECO:0007669"/>
    <property type="project" value="InterPro"/>
</dbReference>
<protein>
    <submittedName>
        <fullName evidence="4">Helix-turn-helix transcriptional regulator</fullName>
    </submittedName>
</protein>
<dbReference type="RefSeq" id="WP_146787915.1">
    <property type="nucleotide sequence ID" value="NZ_BAABIO010000003.1"/>
</dbReference>
<dbReference type="SMART" id="SM00342">
    <property type="entry name" value="HTH_ARAC"/>
    <property type="match status" value="1"/>
</dbReference>
<gene>
    <name evidence="4" type="ORF">FSB75_12530</name>
</gene>
<dbReference type="OrthoDB" id="799767at2"/>
<evidence type="ECO:0000256" key="1">
    <source>
        <dbReference type="ARBA" id="ARBA00023015"/>
    </source>
</evidence>
<accession>A0A5B8UJ39</accession>
<dbReference type="Pfam" id="PF12833">
    <property type="entry name" value="HTH_18"/>
    <property type="match status" value="1"/>
</dbReference>
<dbReference type="KEGG" id="fgg:FSB75_12530"/>
<keyword evidence="1" id="KW-0805">Transcription regulation</keyword>
<proteinExistence type="predicted"/>
<dbReference type="EMBL" id="CP042433">
    <property type="protein sequence ID" value="QEC56687.1"/>
    <property type="molecule type" value="Genomic_DNA"/>
</dbReference>
<reference evidence="4 5" key="1">
    <citation type="journal article" date="2015" name="Int. J. Syst. Evol. Microbiol.">
        <title>Flavisolibacter ginsenosidimutans sp. nov., with ginsenoside-converting activity isolated from soil used for cultivating ginseng.</title>
        <authorList>
            <person name="Zhao Y."/>
            <person name="Liu Q."/>
            <person name="Kang M.S."/>
            <person name="Jin F."/>
            <person name="Yu H."/>
            <person name="Im W.T."/>
        </authorList>
    </citation>
    <scope>NUCLEOTIDE SEQUENCE [LARGE SCALE GENOMIC DNA]</scope>
    <source>
        <strain evidence="4 5">Gsoil 636</strain>
    </source>
</reference>
<dbReference type="InterPro" id="IPR053142">
    <property type="entry name" value="PchR_regulatory_protein"/>
</dbReference>
<dbReference type="Proteomes" id="UP000321204">
    <property type="component" value="Chromosome"/>
</dbReference>
<evidence type="ECO:0000313" key="4">
    <source>
        <dbReference type="EMBL" id="QEC56687.1"/>
    </source>
</evidence>
<dbReference type="PANTHER" id="PTHR47893:SF1">
    <property type="entry name" value="REGULATORY PROTEIN PCHR"/>
    <property type="match status" value="1"/>
</dbReference>
<dbReference type="PROSITE" id="PS01124">
    <property type="entry name" value="HTH_ARAC_FAMILY_2"/>
    <property type="match status" value="1"/>
</dbReference>
<keyword evidence="2" id="KW-0804">Transcription</keyword>
<evidence type="ECO:0000256" key="2">
    <source>
        <dbReference type="ARBA" id="ARBA00023163"/>
    </source>
</evidence>